<evidence type="ECO:0000256" key="5">
    <source>
        <dbReference type="SAM" id="MobiDB-lite"/>
    </source>
</evidence>
<feature type="domain" description="ABC transporter" evidence="6">
    <location>
        <begin position="29"/>
        <end position="276"/>
    </location>
</feature>
<dbReference type="PROSITE" id="PS50893">
    <property type="entry name" value="ABC_TRANSPORTER_2"/>
    <property type="match status" value="1"/>
</dbReference>
<comment type="similarity">
    <text evidence="1">Belongs to the ABC transporter superfamily.</text>
</comment>
<comment type="caution">
    <text evidence="7">The sequence shown here is derived from an EMBL/GenBank/DDBJ whole genome shotgun (WGS) entry which is preliminary data.</text>
</comment>
<evidence type="ECO:0000259" key="6">
    <source>
        <dbReference type="PROSITE" id="PS50893"/>
    </source>
</evidence>
<dbReference type="InterPro" id="IPR003593">
    <property type="entry name" value="AAA+_ATPase"/>
</dbReference>
<sequence length="456" mass="50990">MSKNTANSTTGADGDETANATPSHANPLVTVDELRTYYESEKLLGGKPVKAVDGVSFEIGRGETFGIVGESGCGKTTLGRSILRLEDIEDGTVTFDGTDVTSLGRRELKEWRRDAQMVYQNPTSSINDRMTVGEIIREPLEVHNWKTASQRRDRVWELLDRVGLRSEHYHRYPHQFSGGQRQRVGIARALALEPEFIVLDEPVSALDVSVQAKILNLLSELQEEFGLTYMLIAHDLSVVRHICDRVGVMYLGTLMEVGPTEQLFESPSNPYTRSLLSAIPQPDPSVGADRITLRGTPPNPRDPPTGCVFSTRCPFKIRQPEHEQLTDDQWAGIEEFRRVIRERDQARTTVVQRAKGQLGLGSRFTPIREVTNELFGSLSYPDAIKETLDRATELVAGGNVTEARDLLDEEFSTVCEHDTPCQQGVTDEQSSRCHRHSQEYQEPGEYLSDSGEYLPE</sequence>
<dbReference type="EMBL" id="JBHSZQ010000051">
    <property type="protein sequence ID" value="MFC7127631.1"/>
    <property type="molecule type" value="Genomic_DNA"/>
</dbReference>
<accession>A0ABD5X8N9</accession>
<dbReference type="InterPro" id="IPR013563">
    <property type="entry name" value="Oligopep_ABC_C"/>
</dbReference>
<dbReference type="PROSITE" id="PS00211">
    <property type="entry name" value="ABC_TRANSPORTER_1"/>
    <property type="match status" value="1"/>
</dbReference>
<proteinExistence type="inferred from homology"/>
<feature type="compositionally biased region" description="Polar residues" evidence="5">
    <location>
        <begin position="1"/>
        <end position="11"/>
    </location>
</feature>
<dbReference type="GO" id="GO:0055085">
    <property type="term" value="P:transmembrane transport"/>
    <property type="evidence" value="ECO:0007669"/>
    <property type="project" value="UniProtKB-ARBA"/>
</dbReference>
<evidence type="ECO:0000256" key="3">
    <source>
        <dbReference type="ARBA" id="ARBA00022741"/>
    </source>
</evidence>
<dbReference type="SMART" id="SM00382">
    <property type="entry name" value="AAA"/>
    <property type="match status" value="1"/>
</dbReference>
<dbReference type="PANTHER" id="PTHR43776">
    <property type="entry name" value="TRANSPORT ATP-BINDING PROTEIN"/>
    <property type="match status" value="1"/>
</dbReference>
<dbReference type="Pfam" id="PF00005">
    <property type="entry name" value="ABC_tran"/>
    <property type="match status" value="1"/>
</dbReference>
<evidence type="ECO:0000313" key="7">
    <source>
        <dbReference type="EMBL" id="MFC7127631.1"/>
    </source>
</evidence>
<keyword evidence="2" id="KW-0813">Transport</keyword>
<dbReference type="FunFam" id="3.40.50.300:FF:000016">
    <property type="entry name" value="Oligopeptide ABC transporter ATP-binding component"/>
    <property type="match status" value="1"/>
</dbReference>
<feature type="region of interest" description="Disordered" evidence="5">
    <location>
        <begin position="420"/>
        <end position="456"/>
    </location>
</feature>
<gene>
    <name evidence="7" type="ORF">ACFQJ7_16680</name>
</gene>
<dbReference type="InterPro" id="IPR017871">
    <property type="entry name" value="ABC_transporter-like_CS"/>
</dbReference>
<dbReference type="NCBIfam" id="TIGR01727">
    <property type="entry name" value="oligo_HPY"/>
    <property type="match status" value="1"/>
</dbReference>
<reference evidence="7 8" key="1">
    <citation type="journal article" date="2014" name="Int. J. Syst. Evol. Microbiol.">
        <title>Complete genome sequence of Corynebacterium casei LMG S-19264T (=DSM 44701T), isolated from a smear-ripened cheese.</title>
        <authorList>
            <consortium name="US DOE Joint Genome Institute (JGI-PGF)"/>
            <person name="Walter F."/>
            <person name="Albersmeier A."/>
            <person name="Kalinowski J."/>
            <person name="Ruckert C."/>
        </authorList>
    </citation>
    <scope>NUCLEOTIDE SEQUENCE [LARGE SCALE GENOMIC DNA]</scope>
    <source>
        <strain evidence="7 8">CGMCC 4.7215</strain>
    </source>
</reference>
<name>A0ABD5X8N9_9EURY</name>
<dbReference type="GO" id="GO:0005524">
    <property type="term" value="F:ATP binding"/>
    <property type="evidence" value="ECO:0007669"/>
    <property type="project" value="UniProtKB-KW"/>
</dbReference>
<dbReference type="AlphaFoldDB" id="A0ABD5X8N9"/>
<evidence type="ECO:0000313" key="8">
    <source>
        <dbReference type="Proteomes" id="UP001596414"/>
    </source>
</evidence>
<evidence type="ECO:0000256" key="1">
    <source>
        <dbReference type="ARBA" id="ARBA00005417"/>
    </source>
</evidence>
<dbReference type="Proteomes" id="UP001596414">
    <property type="component" value="Unassembled WGS sequence"/>
</dbReference>
<evidence type="ECO:0000256" key="4">
    <source>
        <dbReference type="ARBA" id="ARBA00022840"/>
    </source>
</evidence>
<dbReference type="InterPro" id="IPR027417">
    <property type="entry name" value="P-loop_NTPase"/>
</dbReference>
<organism evidence="7 8">
    <name type="scientific">Halovenus rubra</name>
    <dbReference type="NCBI Taxonomy" id="869890"/>
    <lineage>
        <taxon>Archaea</taxon>
        <taxon>Methanobacteriati</taxon>
        <taxon>Methanobacteriota</taxon>
        <taxon>Stenosarchaea group</taxon>
        <taxon>Halobacteria</taxon>
        <taxon>Halobacteriales</taxon>
        <taxon>Haloarculaceae</taxon>
        <taxon>Halovenus</taxon>
    </lineage>
</organism>
<dbReference type="CDD" id="cd03257">
    <property type="entry name" value="ABC_NikE_OppD_transporters"/>
    <property type="match status" value="1"/>
</dbReference>
<dbReference type="PANTHER" id="PTHR43776:SF7">
    <property type="entry name" value="D,D-DIPEPTIDE TRANSPORT ATP-BINDING PROTEIN DDPF-RELATED"/>
    <property type="match status" value="1"/>
</dbReference>
<evidence type="ECO:0000256" key="2">
    <source>
        <dbReference type="ARBA" id="ARBA00022448"/>
    </source>
</evidence>
<protein>
    <submittedName>
        <fullName evidence="7">ABC transporter ATP-binding protein</fullName>
    </submittedName>
</protein>
<dbReference type="RefSeq" id="WP_267635694.1">
    <property type="nucleotide sequence ID" value="NZ_JAODIY010000001.1"/>
</dbReference>
<dbReference type="InterPro" id="IPR050319">
    <property type="entry name" value="ABC_transp_ATP-bind"/>
</dbReference>
<dbReference type="Pfam" id="PF08352">
    <property type="entry name" value="oligo_HPY"/>
    <property type="match status" value="1"/>
</dbReference>
<dbReference type="SUPFAM" id="SSF52540">
    <property type="entry name" value="P-loop containing nucleoside triphosphate hydrolases"/>
    <property type="match status" value="1"/>
</dbReference>
<dbReference type="InterPro" id="IPR003439">
    <property type="entry name" value="ABC_transporter-like_ATP-bd"/>
</dbReference>
<keyword evidence="3" id="KW-0547">Nucleotide-binding</keyword>
<dbReference type="Gene3D" id="3.40.50.300">
    <property type="entry name" value="P-loop containing nucleotide triphosphate hydrolases"/>
    <property type="match status" value="1"/>
</dbReference>
<keyword evidence="4 7" id="KW-0067">ATP-binding</keyword>
<feature type="region of interest" description="Disordered" evidence="5">
    <location>
        <begin position="1"/>
        <end position="27"/>
    </location>
</feature>